<feature type="compositionally biased region" description="Low complexity" evidence="1">
    <location>
        <begin position="468"/>
        <end position="482"/>
    </location>
</feature>
<evidence type="ECO:0000313" key="2">
    <source>
        <dbReference type="EMBL" id="CCO18197.1"/>
    </source>
</evidence>
<dbReference type="OrthoDB" id="549476at2759"/>
<feature type="compositionally biased region" description="Basic and acidic residues" evidence="1">
    <location>
        <begin position="741"/>
        <end position="756"/>
    </location>
</feature>
<dbReference type="AlphaFoldDB" id="K8EJ28"/>
<dbReference type="STRING" id="41875.K8EJ28"/>
<dbReference type="CDD" id="cd20404">
    <property type="entry name" value="Tudor_Agenet_AtEML-like"/>
    <property type="match status" value="1"/>
</dbReference>
<dbReference type="Proteomes" id="UP000198341">
    <property type="component" value="Chromosome 10"/>
</dbReference>
<dbReference type="PANTHER" id="PTHR42264">
    <property type="entry name" value="EPHRIN_REC_LIKE DOMAIN-CONTAINING PROTEIN"/>
    <property type="match status" value="1"/>
</dbReference>
<dbReference type="SUPFAM" id="SSF63748">
    <property type="entry name" value="Tudor/PWWP/MBT"/>
    <property type="match status" value="1"/>
</dbReference>
<proteinExistence type="predicted"/>
<dbReference type="Gene3D" id="2.30.30.140">
    <property type="match status" value="1"/>
</dbReference>
<sequence length="793" mass="88334">MVAAALNNNNNNNTSSEEQQENAGTISRNHHSHEEKASSLSLFELEKADGMTMTVKMSKNPSLDARKEQQHEQQEQKQLLLKNTAAGPHVLSSSETPTSIGDETLFSQQQRLKRKAGELPIKTKFVSASTLRAEGDGSEAKTTATTTTTTIVTPTIVAAEFDENGVRKSKRSVKPKILFDDTEDYERINTYERPGSSNKKNKRGNSKGNSNNNNKENGSTKKRKMESAAADKSNAGAAAAVVKIDFEELRAKRAYIGKKVEVFWIGEQVYHRGTIVNYDQVVKRHCVKYDMVKRENEGVLDYIDIEADTLEWCDADDEKDENKNNTTKTKKSKSKVTLPAQGKMSEIVAQMSESWPKVGAHVWGRVKGHGWWPGVCKGKESSATRTIAFFDDSTAKCLRADLVPYNTFFDVLKKSKASKSYENAVKRSMESAEKNFTERLKKRVARKQEEFAEIRKKYAALTKKRQEQQTTTTTTKPTAAKNKSTHNTKSKKGKTKHNINANNKVIKNDADLLANVDMNGNSSAARLARLGKHFDALKDRVAPLAIAASQHLRVQLQLQEHTGGENRMAQMTERERVILLEELESLKSFLVTTGRHLEVINAENPEDVAMFGYDDDFDNQIANATFMTVGGDDVVGKTGEEENLDDPDEVEDGVDDDDDVIVDDDMITDLGLSGDDIVDKDDNGDDEKTVKPEEATNIADALDPTPLDALLFQEEEEEEEEARGEQPKTPHYPTRDEEENELKHTSSDDRTERNDSDDNDASLPLNENSKSIGGDAKDCQEEEVRNTASKVAI</sequence>
<feature type="compositionally biased region" description="Acidic residues" evidence="1">
    <location>
        <begin position="641"/>
        <end position="667"/>
    </location>
</feature>
<feature type="compositionally biased region" description="Low complexity" evidence="1">
    <location>
        <begin position="699"/>
        <end position="711"/>
    </location>
</feature>
<reference evidence="2 3" key="1">
    <citation type="submission" date="2011-10" db="EMBL/GenBank/DDBJ databases">
        <authorList>
            <person name="Genoscope - CEA"/>
        </authorList>
    </citation>
    <scope>NUCLEOTIDE SEQUENCE [LARGE SCALE GENOMIC DNA]</scope>
    <source>
        <strain evidence="2 3">RCC 1105</strain>
    </source>
</reference>
<feature type="compositionally biased region" description="Acidic residues" evidence="1">
    <location>
        <begin position="676"/>
        <end position="685"/>
    </location>
</feature>
<feature type="region of interest" description="Disordered" evidence="1">
    <location>
        <begin position="317"/>
        <end position="336"/>
    </location>
</feature>
<feature type="region of interest" description="Disordered" evidence="1">
    <location>
        <begin position="637"/>
        <end position="793"/>
    </location>
</feature>
<gene>
    <name evidence="2" type="ordered locus">Bathy10g00610</name>
</gene>
<keyword evidence="3" id="KW-1185">Reference proteome</keyword>
<evidence type="ECO:0008006" key="4">
    <source>
        <dbReference type="Google" id="ProtNLM"/>
    </source>
</evidence>
<feature type="compositionally biased region" description="Acidic residues" evidence="1">
    <location>
        <begin position="713"/>
        <end position="722"/>
    </location>
</feature>
<feature type="compositionally biased region" description="Basic residues" evidence="1">
    <location>
        <begin position="483"/>
        <end position="496"/>
    </location>
</feature>
<feature type="region of interest" description="Disordered" evidence="1">
    <location>
        <begin position="1"/>
        <end position="41"/>
    </location>
</feature>
<protein>
    <recommendedName>
        <fullName evidence="4">PWWP domain-containing protein</fullName>
    </recommendedName>
</protein>
<feature type="region of interest" description="Disordered" evidence="1">
    <location>
        <begin position="462"/>
        <end position="496"/>
    </location>
</feature>
<dbReference type="RefSeq" id="XP_007510664.1">
    <property type="nucleotide sequence ID" value="XM_007510602.1"/>
</dbReference>
<feature type="compositionally biased region" description="Basic and acidic residues" evidence="1">
    <location>
        <begin position="775"/>
        <end position="785"/>
    </location>
</feature>
<feature type="region of interest" description="Disordered" evidence="1">
    <location>
        <begin position="188"/>
        <end position="232"/>
    </location>
</feature>
<dbReference type="KEGG" id="bpg:Bathy10g00610"/>
<evidence type="ECO:0000313" key="3">
    <source>
        <dbReference type="Proteomes" id="UP000198341"/>
    </source>
</evidence>
<feature type="compositionally biased region" description="Low complexity" evidence="1">
    <location>
        <begin position="206"/>
        <end position="217"/>
    </location>
</feature>
<name>K8EJ28_9CHLO</name>
<feature type="compositionally biased region" description="Polar residues" evidence="1">
    <location>
        <begin position="14"/>
        <end position="27"/>
    </location>
</feature>
<organism evidence="2 3">
    <name type="scientific">Bathycoccus prasinos</name>
    <dbReference type="NCBI Taxonomy" id="41875"/>
    <lineage>
        <taxon>Eukaryota</taxon>
        <taxon>Viridiplantae</taxon>
        <taxon>Chlorophyta</taxon>
        <taxon>Mamiellophyceae</taxon>
        <taxon>Mamiellales</taxon>
        <taxon>Bathycoccaceae</taxon>
        <taxon>Bathycoccus</taxon>
    </lineage>
</organism>
<dbReference type="CDD" id="cd05162">
    <property type="entry name" value="PWWP"/>
    <property type="match status" value="1"/>
</dbReference>
<dbReference type="EMBL" id="FO082269">
    <property type="protein sequence ID" value="CCO18197.1"/>
    <property type="molecule type" value="Genomic_DNA"/>
</dbReference>
<dbReference type="GeneID" id="19013138"/>
<evidence type="ECO:0000256" key="1">
    <source>
        <dbReference type="SAM" id="MobiDB-lite"/>
    </source>
</evidence>
<accession>K8EJ28</accession>
<dbReference type="eggNOG" id="ENOG502RXQF">
    <property type="taxonomic scope" value="Eukaryota"/>
</dbReference>